<evidence type="ECO:0000256" key="2">
    <source>
        <dbReference type="SAM" id="Phobius"/>
    </source>
</evidence>
<feature type="transmembrane region" description="Helical" evidence="2">
    <location>
        <begin position="38"/>
        <end position="56"/>
    </location>
</feature>
<evidence type="ECO:0000313" key="3">
    <source>
        <dbReference type="EMBL" id="QJX80462.1"/>
    </source>
</evidence>
<evidence type="ECO:0000313" key="4">
    <source>
        <dbReference type="Proteomes" id="UP000501076"/>
    </source>
</evidence>
<sequence length="106" mass="12467">MLGILYRAGLLIFGTVYCALFTFEPLKRVVYDHDWEQIWPSLYGVVMTSVSYFMYFRSRKRLKEYKQRHNIANEDSSFVEQEDSDDDVNYSQPSKQKGFKPEGGGF</sequence>
<proteinExistence type="predicted"/>
<geneLocation type="plasmid" evidence="4">
    <name>pfdu301a</name>
</geneLocation>
<gene>
    <name evidence="3" type="ORF">FDZ14_30710</name>
</gene>
<reference evidence="3 4" key="1">
    <citation type="submission" date="2019-10" db="EMBL/GenBank/DDBJ databases">
        <title>Complete genome sequences for adaption low water activity.</title>
        <authorList>
            <person name="Zhao L."/>
            <person name="Zhong J."/>
        </authorList>
    </citation>
    <scope>NUCLEOTIDE SEQUENCE [LARGE SCALE GENOMIC DNA]</scope>
    <source>
        <strain evidence="3 4">FDU301</strain>
        <plasmid evidence="4">pfdu301a</plasmid>
    </source>
</reference>
<keyword evidence="3" id="KW-0614">Plasmid</keyword>
<name>A0A6M6E0E1_PRIMG</name>
<keyword evidence="2" id="KW-1133">Transmembrane helix</keyword>
<dbReference type="EMBL" id="CP045273">
    <property type="protein sequence ID" value="QJX80462.1"/>
    <property type="molecule type" value="Genomic_DNA"/>
</dbReference>
<dbReference type="RefSeq" id="WP_171778453.1">
    <property type="nucleotide sequence ID" value="NZ_CP045273.1"/>
</dbReference>
<dbReference type="AlphaFoldDB" id="A0A6M6E0E1"/>
<evidence type="ECO:0000256" key="1">
    <source>
        <dbReference type="SAM" id="MobiDB-lite"/>
    </source>
</evidence>
<dbReference type="Proteomes" id="UP000501076">
    <property type="component" value="Plasmid pFDU301A"/>
</dbReference>
<protein>
    <submittedName>
        <fullName evidence="3">Uncharacterized protein</fullName>
    </submittedName>
</protein>
<feature type="region of interest" description="Disordered" evidence="1">
    <location>
        <begin position="73"/>
        <end position="106"/>
    </location>
</feature>
<accession>A0A6M6E0E1</accession>
<keyword evidence="2" id="KW-0472">Membrane</keyword>
<organism evidence="3 4">
    <name type="scientific">Priestia megaterium</name>
    <name type="common">Bacillus megaterium</name>
    <dbReference type="NCBI Taxonomy" id="1404"/>
    <lineage>
        <taxon>Bacteria</taxon>
        <taxon>Bacillati</taxon>
        <taxon>Bacillota</taxon>
        <taxon>Bacilli</taxon>
        <taxon>Bacillales</taxon>
        <taxon>Bacillaceae</taxon>
        <taxon>Priestia</taxon>
    </lineage>
</organism>
<keyword evidence="2" id="KW-0812">Transmembrane</keyword>